<proteinExistence type="predicted"/>
<evidence type="ECO:0000313" key="2">
    <source>
        <dbReference type="Proteomes" id="UP000494120"/>
    </source>
</evidence>
<dbReference type="InterPro" id="IPR029058">
    <property type="entry name" value="AB_hydrolase_fold"/>
</dbReference>
<dbReference type="Proteomes" id="UP000494120">
    <property type="component" value="Unassembled WGS sequence"/>
</dbReference>
<dbReference type="EMBL" id="CABVQG010000016">
    <property type="protein sequence ID" value="VWC89604.1"/>
    <property type="molecule type" value="Genomic_DNA"/>
</dbReference>
<dbReference type="SUPFAM" id="SSF53474">
    <property type="entry name" value="alpha/beta-Hydrolases"/>
    <property type="match status" value="1"/>
</dbReference>
<gene>
    <name evidence="1" type="ORF">BLA17378_04475</name>
</gene>
<accession>A0ABY6XWR0</accession>
<protein>
    <recommendedName>
        <fullName evidence="3">Lipase</fullName>
    </recommendedName>
</protein>
<evidence type="ECO:0000313" key="1">
    <source>
        <dbReference type="EMBL" id="VWC89604.1"/>
    </source>
</evidence>
<evidence type="ECO:0008006" key="3">
    <source>
        <dbReference type="Google" id="ProtNLM"/>
    </source>
</evidence>
<sequence length="242" mass="26254">MDWAAIAKAARRAEAAYIEDDSKSLAAFEALGDTWIGQLEADSHQATVTRDASGAYWLNISGTRASDLRIMDLFADVSLDPVQVAGGKVTQGVYAGLDKVWSWAKGLAPVGTAWNVTGHSLGASRTHLTPLFLPASQIGTLFAYEAPKFCDAAYYATYAGQLASMVCVLDASDLWAGWPWFDQRWQARPQRDHIWLKDGRGTFAIIDPKTWPGGRRPADHDIGLVCQRLEKIAAASTLTPAA</sequence>
<dbReference type="Gene3D" id="3.40.50.1820">
    <property type="entry name" value="alpha/beta hydrolase"/>
    <property type="match status" value="1"/>
</dbReference>
<reference evidence="1 2" key="1">
    <citation type="submission" date="2019-09" db="EMBL/GenBank/DDBJ databases">
        <authorList>
            <person name="Depoorter E."/>
        </authorList>
    </citation>
    <scope>NUCLEOTIDE SEQUENCE [LARGE SCALE GENOMIC DNA]</scope>
    <source>
        <strain evidence="1 2">R-17378</strain>
    </source>
</reference>
<keyword evidence="2" id="KW-1185">Reference proteome</keyword>
<organism evidence="1 2">
    <name type="scientific">Burkholderia aenigmatica</name>
    <dbReference type="NCBI Taxonomy" id="2015348"/>
    <lineage>
        <taxon>Bacteria</taxon>
        <taxon>Pseudomonadati</taxon>
        <taxon>Pseudomonadota</taxon>
        <taxon>Betaproteobacteria</taxon>
        <taxon>Burkholderiales</taxon>
        <taxon>Burkholderiaceae</taxon>
        <taxon>Burkholderia</taxon>
        <taxon>Burkholderia cepacia complex</taxon>
    </lineage>
</organism>
<comment type="caution">
    <text evidence="1">The sequence shown here is derived from an EMBL/GenBank/DDBJ whole genome shotgun (WGS) entry which is preliminary data.</text>
</comment>
<name>A0ABY6XWR0_9BURK</name>
<dbReference type="RefSeq" id="WP_174958527.1">
    <property type="nucleotide sequence ID" value="NZ_CABVQG010000016.1"/>
</dbReference>